<geneLocation type="plasmid" evidence="9">
    <name>unnamed</name>
</geneLocation>
<evidence type="ECO:0000256" key="5">
    <source>
        <dbReference type="ARBA" id="ARBA00023139"/>
    </source>
</evidence>
<dbReference type="EMBL" id="CP005773">
    <property type="protein sequence ID" value="AHH11795.1"/>
    <property type="molecule type" value="Genomic_DNA"/>
</dbReference>
<keyword evidence="9" id="KW-0614">Plasmid</keyword>
<evidence type="ECO:0000256" key="1">
    <source>
        <dbReference type="ARBA" id="ARBA00003932"/>
    </source>
</evidence>
<sequence>MAFAKGTNTAADLAKTAAKASEVAGGIALRSLVKEGKLASHTSGNDDKAVQAVGINAANKLLGAVENVIGKTINKILEKVKAEINEIRKSKAVGQ</sequence>
<evidence type="ECO:0000256" key="3">
    <source>
        <dbReference type="ARBA" id="ARBA00022729"/>
    </source>
</evidence>
<keyword evidence="6 8" id="KW-0998">Cell outer membrane</keyword>
<accession>W5SY20</accession>
<dbReference type="GO" id="GO:0009279">
    <property type="term" value="C:cell outer membrane"/>
    <property type="evidence" value="ECO:0007669"/>
    <property type="project" value="UniProtKB-SubCell"/>
</dbReference>
<reference evidence="9" key="1">
    <citation type="submission" date="2013-04" db="EMBL/GenBank/DDBJ databases">
        <title>Comparative Genomics of Relapsing Fever Spirochetes.</title>
        <authorList>
            <person name="Schwan T.G."/>
            <person name="Raffel S.J."/>
            <person name="Porcella S.F."/>
            <person name="Martens C.A."/>
            <person name="Bruno D.P."/>
            <person name="Ricklefs S.M."/>
            <person name="Barbian K.B."/>
        </authorList>
    </citation>
    <scope>NUCLEOTIDE SEQUENCE</scope>
    <source>
        <strain evidence="9">Co53</strain>
        <plasmid evidence="9">unnamed</plasmid>
    </source>
</reference>
<evidence type="ECO:0000256" key="2">
    <source>
        <dbReference type="ARBA" id="ARBA00004459"/>
    </source>
</evidence>
<organism evidence="9">
    <name type="scientific">Borrelia coriaceae ATCC 43381</name>
    <dbReference type="NCBI Taxonomy" id="1408429"/>
    <lineage>
        <taxon>Bacteria</taxon>
        <taxon>Pseudomonadati</taxon>
        <taxon>Spirochaetota</taxon>
        <taxon>Spirochaetia</taxon>
        <taxon>Spirochaetales</taxon>
        <taxon>Borreliaceae</taxon>
        <taxon>Borrelia</taxon>
    </lineage>
</organism>
<proteinExistence type="predicted"/>
<evidence type="ECO:0000256" key="6">
    <source>
        <dbReference type="ARBA" id="ARBA00023237"/>
    </source>
</evidence>
<protein>
    <recommendedName>
        <fullName evidence="8">Variable large protein</fullName>
    </recommendedName>
</protein>
<dbReference type="SUPFAM" id="SSF74748">
    <property type="entry name" value="Variable surface antigen VlsE"/>
    <property type="match status" value="1"/>
</dbReference>
<keyword evidence="7 8" id="KW-0449">Lipoprotein</keyword>
<evidence type="ECO:0000256" key="4">
    <source>
        <dbReference type="ARBA" id="ARBA00023136"/>
    </source>
</evidence>
<keyword evidence="4 8" id="KW-0472">Membrane</keyword>
<dbReference type="Pfam" id="PF00921">
    <property type="entry name" value="Lipoprotein_2"/>
    <property type="match status" value="1"/>
</dbReference>
<dbReference type="InterPro" id="IPR000680">
    <property type="entry name" value="Borrelia_lipo"/>
</dbReference>
<keyword evidence="5 8" id="KW-0564">Palmitate</keyword>
<keyword evidence="3" id="KW-0732">Signal</keyword>
<name>W5SY20_9SPIR</name>
<evidence type="ECO:0000256" key="8">
    <source>
        <dbReference type="RuleBase" id="RU363105"/>
    </source>
</evidence>
<gene>
    <name evidence="9" type="ORF">BCO_0114606</name>
</gene>
<dbReference type="HOGENOM" id="CLU_170887_1_0_12"/>
<comment type="subcellular location">
    <subcellularLocation>
        <location evidence="2 8">Cell outer membrane</location>
        <topology evidence="2 8">Lipid-anchor</topology>
    </subcellularLocation>
</comment>
<evidence type="ECO:0000313" key="9">
    <source>
        <dbReference type="EMBL" id="AHH11795.1"/>
    </source>
</evidence>
<comment type="function">
    <text evidence="1 8">The Vlp and Vsp proteins are antigenically distinct proteins, only one vlp or vsp gene is transcriptionally active at any one time. Switching between these genes is a mechanism of host immune response evasion.</text>
</comment>
<dbReference type="AlphaFoldDB" id="W5SY20"/>
<evidence type="ECO:0000256" key="7">
    <source>
        <dbReference type="ARBA" id="ARBA00023288"/>
    </source>
</evidence>